<dbReference type="Pfam" id="PF16065">
    <property type="entry name" value="DUF4807"/>
    <property type="match status" value="1"/>
</dbReference>
<protein>
    <submittedName>
        <fullName evidence="2 3">Uncharacterized protein LOC106165941</fullName>
    </submittedName>
</protein>
<dbReference type="AlphaFoldDB" id="A0A1S3IQE3"/>
<accession>A0A1S3IQE3</accession>
<dbReference type="STRING" id="7574.A0A1S3IQE3"/>
<proteinExistence type="predicted"/>
<evidence type="ECO:0000313" key="2">
    <source>
        <dbReference type="RefSeq" id="XP_013399758.1"/>
    </source>
</evidence>
<dbReference type="RefSeq" id="XP_013399758.1">
    <property type="nucleotide sequence ID" value="XM_013544304.1"/>
</dbReference>
<organism evidence="1 3">
    <name type="scientific">Lingula anatina</name>
    <name type="common">Brachiopod</name>
    <name type="synonym">Lingula unguis</name>
    <dbReference type="NCBI Taxonomy" id="7574"/>
    <lineage>
        <taxon>Eukaryota</taxon>
        <taxon>Metazoa</taxon>
        <taxon>Spiralia</taxon>
        <taxon>Lophotrochozoa</taxon>
        <taxon>Brachiopoda</taxon>
        <taxon>Linguliformea</taxon>
        <taxon>Lingulata</taxon>
        <taxon>Lingulida</taxon>
        <taxon>Linguloidea</taxon>
        <taxon>Lingulidae</taxon>
        <taxon>Lingula</taxon>
    </lineage>
</organism>
<evidence type="ECO:0000313" key="3">
    <source>
        <dbReference type="RefSeq" id="XP_013399759.1"/>
    </source>
</evidence>
<gene>
    <name evidence="2 3" type="primary">LOC106165941</name>
</gene>
<sequence length="331" mass="38049">MTLPKKKLGNGLKMIASVSFVENGSKTICDIWLIDSYYRVVSAEDLYCQLQSCQHENSLFNPYNQNICDQENIENVQEGSNSLSHLTLQNCYDDEDEDQTCVSSNRMNTATLPQLHNRILSRVKNTPSISEFYDMSVNAIVAACLIQTLKLSSVFCSGFIRYTRRKILRLEKLRKTKNDCLILEMQLQWPEKIPIDFAWCYRVTDMVVQRLILDEAMAWLSTLGGAYSALGEYFQFHAQQAGNVSMKQLKVALKVGDPISIAKCKVFYAQSLVQQGHWKLAKKIIRVQYQFAITMGRRDKILVSMCHALWGKLQYLKRQRKSTNSQIDPER</sequence>
<dbReference type="PANTHER" id="PTHR36693:SF1">
    <property type="entry name" value="GH02722P"/>
    <property type="match status" value="1"/>
</dbReference>
<dbReference type="OrthoDB" id="121932at2759"/>
<dbReference type="InterPro" id="IPR032072">
    <property type="entry name" value="DUF4807"/>
</dbReference>
<dbReference type="PANTHER" id="PTHR36693">
    <property type="entry name" value="GH02722P"/>
    <property type="match status" value="1"/>
</dbReference>
<reference evidence="2 3" key="1">
    <citation type="submission" date="2025-04" db="UniProtKB">
        <authorList>
            <consortium name="RefSeq"/>
        </authorList>
    </citation>
    <scope>IDENTIFICATION</scope>
    <source>
        <tissue evidence="2 3">Gonads</tissue>
    </source>
</reference>
<keyword evidence="1" id="KW-1185">Reference proteome</keyword>
<evidence type="ECO:0000313" key="1">
    <source>
        <dbReference type="Proteomes" id="UP000085678"/>
    </source>
</evidence>
<dbReference type="GeneID" id="106165941"/>
<name>A0A1S3IQE3_LINAN</name>
<dbReference type="KEGG" id="lak:106165941"/>
<dbReference type="Proteomes" id="UP000085678">
    <property type="component" value="Unplaced"/>
</dbReference>
<dbReference type="RefSeq" id="XP_013399759.1">
    <property type="nucleotide sequence ID" value="XM_013544305.1"/>
</dbReference>